<dbReference type="InterPro" id="IPR038058">
    <property type="entry name" value="PhnH-like_sp"/>
</dbReference>
<dbReference type="SUPFAM" id="SSF159709">
    <property type="entry name" value="PhnH-like"/>
    <property type="match status" value="1"/>
</dbReference>
<reference evidence="1" key="1">
    <citation type="submission" date="2023-09" db="EMBL/GenBank/DDBJ databases">
        <title>Paucibacter sp. APW11 Genome sequencing and assembly.</title>
        <authorList>
            <person name="Kim I."/>
        </authorList>
    </citation>
    <scope>NUCLEOTIDE SEQUENCE</scope>
    <source>
        <strain evidence="1">APW11</strain>
    </source>
</reference>
<dbReference type="EMBL" id="JAVXZY010000014">
    <property type="protein sequence ID" value="MDT9002264.1"/>
    <property type="molecule type" value="Genomic_DNA"/>
</dbReference>
<proteinExistence type="predicted"/>
<dbReference type="Pfam" id="PF05845">
    <property type="entry name" value="PhnH"/>
    <property type="match status" value="1"/>
</dbReference>
<name>A0ABU3PII6_9BURK</name>
<evidence type="ECO:0000313" key="1">
    <source>
        <dbReference type="EMBL" id="MDT9002264.1"/>
    </source>
</evidence>
<dbReference type="NCBIfam" id="TIGR03292">
    <property type="entry name" value="PhnH_redo"/>
    <property type="match status" value="1"/>
</dbReference>
<keyword evidence="1" id="KW-0456">Lyase</keyword>
<gene>
    <name evidence="1" type="primary">phnH</name>
    <name evidence="1" type="ORF">RQP53_23490</name>
</gene>
<protein>
    <submittedName>
        <fullName evidence="1">Phosphonate C-P lyase system protein PhnH</fullName>
    </submittedName>
</protein>
<dbReference type="Gene3D" id="3.40.50.11310">
    <property type="entry name" value="Bacterial phosphonate metabolism protein PhnH"/>
    <property type="match status" value="1"/>
</dbReference>
<dbReference type="Proteomes" id="UP001246372">
    <property type="component" value="Unassembled WGS sequence"/>
</dbReference>
<dbReference type="PIRSF" id="PIRSF020680">
    <property type="entry name" value="PhnH"/>
    <property type="match status" value="1"/>
</dbReference>
<dbReference type="RefSeq" id="WP_315653162.1">
    <property type="nucleotide sequence ID" value="NZ_JAVXZY010000014.1"/>
</dbReference>
<organism evidence="1 2">
    <name type="scientific">Roseateles aquae</name>
    <dbReference type="NCBI Taxonomy" id="3077235"/>
    <lineage>
        <taxon>Bacteria</taxon>
        <taxon>Pseudomonadati</taxon>
        <taxon>Pseudomonadota</taxon>
        <taxon>Betaproteobacteria</taxon>
        <taxon>Burkholderiales</taxon>
        <taxon>Sphaerotilaceae</taxon>
        <taxon>Roseateles</taxon>
    </lineage>
</organism>
<keyword evidence="2" id="KW-1185">Reference proteome</keyword>
<sequence>MNALLKMPPLAETGNLATAVMLGLREPVHGAQACFRALLTALSYPGRLQTLPPDVLAAELQRGLREQAALLAPASAALLLTLLDQDSTLQLAGAHGADATRRAALLRWLRFHTGVREAGIDAGGDFVLCDAAGARALTLSQLPLGSDEEPQQGCTLIIEVEGLQAGAGAALPGGTGGQVLRLRGPGIAGEQCVRVLGLDAAFWQQRIALQAEFPRGLELVLVCGEQLLALPRSSRIELMVTEG</sequence>
<dbReference type="GO" id="GO:0016829">
    <property type="term" value="F:lyase activity"/>
    <property type="evidence" value="ECO:0007669"/>
    <property type="project" value="UniProtKB-KW"/>
</dbReference>
<dbReference type="InterPro" id="IPR008772">
    <property type="entry name" value="Phosphonate_metab_PhnH"/>
</dbReference>
<comment type="caution">
    <text evidence="1">The sequence shown here is derived from an EMBL/GenBank/DDBJ whole genome shotgun (WGS) entry which is preliminary data.</text>
</comment>
<evidence type="ECO:0000313" key="2">
    <source>
        <dbReference type="Proteomes" id="UP001246372"/>
    </source>
</evidence>
<accession>A0ABU3PII6</accession>